<feature type="region of interest" description="Disordered" evidence="1">
    <location>
        <begin position="23"/>
        <end position="78"/>
    </location>
</feature>
<dbReference type="Proteomes" id="UP000799640">
    <property type="component" value="Unassembled WGS sequence"/>
</dbReference>
<keyword evidence="3" id="KW-1185">Reference proteome</keyword>
<sequence length="109" mass="12157">MLRPRLQHFNTFSKISRTPWGDLTGGRSIAKTQPCVPKPDNTLDNYSTRPEAKYPTPTRAGTTALCHSPPHPIVPLFPQKPKLHLTNIETLGRKRARPQRDAVAVELPG</sequence>
<protein>
    <submittedName>
        <fullName evidence="2">Uncharacterized protein</fullName>
    </submittedName>
</protein>
<organism evidence="2 3">
    <name type="scientific">Trichodelitschia bisporula</name>
    <dbReference type="NCBI Taxonomy" id="703511"/>
    <lineage>
        <taxon>Eukaryota</taxon>
        <taxon>Fungi</taxon>
        <taxon>Dikarya</taxon>
        <taxon>Ascomycota</taxon>
        <taxon>Pezizomycotina</taxon>
        <taxon>Dothideomycetes</taxon>
        <taxon>Dothideomycetes incertae sedis</taxon>
        <taxon>Phaeotrichales</taxon>
        <taxon>Phaeotrichaceae</taxon>
        <taxon>Trichodelitschia</taxon>
    </lineage>
</organism>
<evidence type="ECO:0000313" key="2">
    <source>
        <dbReference type="EMBL" id="KAF2404880.1"/>
    </source>
</evidence>
<evidence type="ECO:0000313" key="3">
    <source>
        <dbReference type="Proteomes" id="UP000799640"/>
    </source>
</evidence>
<evidence type="ECO:0000256" key="1">
    <source>
        <dbReference type="SAM" id="MobiDB-lite"/>
    </source>
</evidence>
<gene>
    <name evidence="2" type="ORF">EJ06DRAFT_1731</name>
</gene>
<reference evidence="2" key="1">
    <citation type="journal article" date="2020" name="Stud. Mycol.">
        <title>101 Dothideomycetes genomes: a test case for predicting lifestyles and emergence of pathogens.</title>
        <authorList>
            <person name="Haridas S."/>
            <person name="Albert R."/>
            <person name="Binder M."/>
            <person name="Bloem J."/>
            <person name="Labutti K."/>
            <person name="Salamov A."/>
            <person name="Andreopoulos B."/>
            <person name="Baker S."/>
            <person name="Barry K."/>
            <person name="Bills G."/>
            <person name="Bluhm B."/>
            <person name="Cannon C."/>
            <person name="Castanera R."/>
            <person name="Culley D."/>
            <person name="Daum C."/>
            <person name="Ezra D."/>
            <person name="Gonzalez J."/>
            <person name="Henrissat B."/>
            <person name="Kuo A."/>
            <person name="Liang C."/>
            <person name="Lipzen A."/>
            <person name="Lutzoni F."/>
            <person name="Magnuson J."/>
            <person name="Mondo S."/>
            <person name="Nolan M."/>
            <person name="Ohm R."/>
            <person name="Pangilinan J."/>
            <person name="Park H.-J."/>
            <person name="Ramirez L."/>
            <person name="Alfaro M."/>
            <person name="Sun H."/>
            <person name="Tritt A."/>
            <person name="Yoshinaga Y."/>
            <person name="Zwiers L.-H."/>
            <person name="Turgeon B."/>
            <person name="Goodwin S."/>
            <person name="Spatafora J."/>
            <person name="Crous P."/>
            <person name="Grigoriev I."/>
        </authorList>
    </citation>
    <scope>NUCLEOTIDE SEQUENCE</scope>
    <source>
        <strain evidence="2">CBS 262.69</strain>
    </source>
</reference>
<proteinExistence type="predicted"/>
<name>A0A6G1I9B5_9PEZI</name>
<dbReference type="AlphaFoldDB" id="A0A6G1I9B5"/>
<dbReference type="EMBL" id="ML996687">
    <property type="protein sequence ID" value="KAF2404880.1"/>
    <property type="molecule type" value="Genomic_DNA"/>
</dbReference>
<accession>A0A6G1I9B5</accession>